<evidence type="ECO:0000313" key="3">
    <source>
        <dbReference type="Proteomes" id="UP000050517"/>
    </source>
</evidence>
<dbReference type="Proteomes" id="UP000050517">
    <property type="component" value="Unassembled WGS sequence"/>
</dbReference>
<dbReference type="InterPro" id="IPR011991">
    <property type="entry name" value="ArsR-like_HTH"/>
</dbReference>
<reference evidence="2 3" key="1">
    <citation type="submission" date="2015-10" db="EMBL/GenBank/DDBJ databases">
        <title>Corynebacteirum lowii and Corynebacterium oculi species nova, derived from human clinical disease and and emended description of Corynebacterium mastiditis.</title>
        <authorList>
            <person name="Bernard K."/>
            <person name="Pacheco A.L."/>
            <person name="Mcdougall C."/>
            <person name="Burtx T."/>
            <person name="Weibe D."/>
            <person name="Tyler S."/>
            <person name="Olson A.B."/>
            <person name="Cnockaert M."/>
            <person name="Eguchi H."/>
            <person name="Kuwahara T."/>
            <person name="Nakayama-Imaohji H."/>
            <person name="Boudewijins M."/>
            <person name="Van Hoecke F."/>
            <person name="Bernier A.-M."/>
            <person name="Vandamme P."/>
        </authorList>
    </citation>
    <scope>NUCLEOTIDE SEQUENCE [LARGE SCALE GENOMIC DNA]</scope>
    <source>
        <strain evidence="2 3">NML 130210</strain>
    </source>
</reference>
<evidence type="ECO:0000313" key="2">
    <source>
        <dbReference type="EMBL" id="KQB83327.1"/>
    </source>
</evidence>
<dbReference type="EMBL" id="LKST01000004">
    <property type="protein sequence ID" value="KQB83327.1"/>
    <property type="molecule type" value="Genomic_DNA"/>
</dbReference>
<dbReference type="SUPFAM" id="SSF46785">
    <property type="entry name" value="Winged helix' DNA-binding domain"/>
    <property type="match status" value="1"/>
</dbReference>
<dbReference type="InterPro" id="IPR036390">
    <property type="entry name" value="WH_DNA-bd_sf"/>
</dbReference>
<evidence type="ECO:0000259" key="1">
    <source>
        <dbReference type="Pfam" id="PF08221"/>
    </source>
</evidence>
<organism evidence="2 3">
    <name type="scientific">Corynebacterium oculi</name>
    <dbReference type="NCBI Taxonomy" id="1544416"/>
    <lineage>
        <taxon>Bacteria</taxon>
        <taxon>Bacillati</taxon>
        <taxon>Actinomycetota</taxon>
        <taxon>Actinomycetes</taxon>
        <taxon>Mycobacteriales</taxon>
        <taxon>Corynebacteriaceae</taxon>
        <taxon>Corynebacterium</taxon>
    </lineage>
</organism>
<dbReference type="InterPro" id="IPR036388">
    <property type="entry name" value="WH-like_DNA-bd_sf"/>
</dbReference>
<keyword evidence="3" id="KW-1185">Reference proteome</keyword>
<feature type="domain" description="RNA polymerase III subunit RPC82-related helix-turn-helix" evidence="1">
    <location>
        <begin position="63"/>
        <end position="103"/>
    </location>
</feature>
<dbReference type="Gene3D" id="1.10.10.10">
    <property type="entry name" value="Winged helix-like DNA-binding domain superfamily/Winged helix DNA-binding domain"/>
    <property type="match status" value="1"/>
</dbReference>
<protein>
    <recommendedName>
        <fullName evidence="1">RNA polymerase III subunit RPC82-related helix-turn-helix domain-containing protein</fullName>
    </recommendedName>
</protein>
<comment type="caution">
    <text evidence="2">The sequence shown here is derived from an EMBL/GenBank/DDBJ whole genome shotgun (WGS) entry which is preliminary data.</text>
</comment>
<name>A0A0Q0YLH8_9CORY</name>
<sequence>MREVFEAMEEWGLGEPKLFDNGTVFRVVLRRAAVTETLAKAEFAPTVKYGEEQLRAISVNAPSIVRSLESSGQLSVAEIARETGLSSAQVRYAMTALVRENVVHMIGRQGDRRTWYRLTD</sequence>
<gene>
    <name evidence="2" type="ORF">Cocul_02302</name>
</gene>
<dbReference type="Pfam" id="PF08221">
    <property type="entry name" value="HTH_9"/>
    <property type="match status" value="1"/>
</dbReference>
<proteinExistence type="predicted"/>
<dbReference type="CDD" id="cd00090">
    <property type="entry name" value="HTH_ARSR"/>
    <property type="match status" value="1"/>
</dbReference>
<dbReference type="InterPro" id="IPR013197">
    <property type="entry name" value="RNA_pol_III_RPC82-rel_HTH"/>
</dbReference>
<dbReference type="PATRIC" id="fig|1544416.3.peg.2302"/>
<dbReference type="AlphaFoldDB" id="A0A0Q0YLH8"/>
<accession>A0A0Q0YLH8</accession>